<gene>
    <name evidence="7" type="ORF">UR23_C0043G0006</name>
</gene>
<dbReference type="PANTHER" id="PTHR43694">
    <property type="entry name" value="RIBONUCLEASE J"/>
    <property type="match status" value="1"/>
</dbReference>
<dbReference type="Gene3D" id="3.40.50.10710">
    <property type="entry name" value="Metallo-hydrolase/oxidoreductase"/>
    <property type="match status" value="1"/>
</dbReference>
<comment type="caution">
    <text evidence="7">The sequence shown here is derived from an EMBL/GenBank/DDBJ whole genome shotgun (WGS) entry which is preliminary data.</text>
</comment>
<keyword evidence="3" id="KW-0862">Zinc</keyword>
<evidence type="ECO:0000259" key="6">
    <source>
        <dbReference type="Pfam" id="PF22505"/>
    </source>
</evidence>
<proteinExistence type="predicted"/>
<dbReference type="GO" id="GO:0016787">
    <property type="term" value="F:hydrolase activity"/>
    <property type="evidence" value="ECO:0007669"/>
    <property type="project" value="UniProtKB-KW"/>
</dbReference>
<evidence type="ECO:0008006" key="9">
    <source>
        <dbReference type="Google" id="ProtNLM"/>
    </source>
</evidence>
<dbReference type="InterPro" id="IPR041636">
    <property type="entry name" value="RNase_J_C"/>
</dbReference>
<dbReference type="AlphaFoldDB" id="A0A0F9YPV5"/>
<evidence type="ECO:0000313" key="8">
    <source>
        <dbReference type="Proteomes" id="UP000034349"/>
    </source>
</evidence>
<organism evidence="7 8">
    <name type="scientific">Candidatus Roizmanbacteria bacterium GW2011_GWA2_32_13</name>
    <dbReference type="NCBI Taxonomy" id="1618475"/>
    <lineage>
        <taxon>Bacteria</taxon>
        <taxon>Candidatus Roizmaniibacteriota</taxon>
    </lineage>
</organism>
<dbReference type="InterPro" id="IPR055132">
    <property type="entry name" value="RNase_J_b_CASP"/>
</dbReference>
<dbReference type="InterPro" id="IPR011108">
    <property type="entry name" value="RMMBL"/>
</dbReference>
<evidence type="ECO:0000259" key="5">
    <source>
        <dbReference type="Pfam" id="PF17770"/>
    </source>
</evidence>
<evidence type="ECO:0000256" key="3">
    <source>
        <dbReference type="ARBA" id="ARBA00022833"/>
    </source>
</evidence>
<dbReference type="PANTHER" id="PTHR43694:SF1">
    <property type="entry name" value="RIBONUCLEASE J"/>
    <property type="match status" value="1"/>
</dbReference>
<feature type="domain" description="Ribonuclease J beta-CASP" evidence="6">
    <location>
        <begin position="33"/>
        <end position="155"/>
    </location>
</feature>
<evidence type="ECO:0000256" key="1">
    <source>
        <dbReference type="ARBA" id="ARBA00022723"/>
    </source>
</evidence>
<dbReference type="Pfam" id="PF22505">
    <property type="entry name" value="RNase_J_b_CASP"/>
    <property type="match status" value="1"/>
</dbReference>
<reference evidence="7 8" key="1">
    <citation type="journal article" date="2015" name="Nature">
        <title>rRNA introns, odd ribosomes, and small enigmatic genomes across a large radiation of phyla.</title>
        <authorList>
            <person name="Brown C.T."/>
            <person name="Hug L.A."/>
            <person name="Thomas B.C."/>
            <person name="Sharon I."/>
            <person name="Castelle C.J."/>
            <person name="Singh A."/>
            <person name="Wilkins M.J."/>
            <person name="Williams K.H."/>
            <person name="Banfield J.F."/>
        </authorList>
    </citation>
    <scope>NUCLEOTIDE SEQUENCE [LARGE SCALE GENOMIC DNA]</scope>
</reference>
<keyword evidence="2" id="KW-0378">Hydrolase</keyword>
<dbReference type="InterPro" id="IPR036866">
    <property type="entry name" value="RibonucZ/Hydroxyglut_hydro"/>
</dbReference>
<dbReference type="GO" id="GO:0046872">
    <property type="term" value="F:metal ion binding"/>
    <property type="evidence" value="ECO:0007669"/>
    <property type="project" value="UniProtKB-KW"/>
</dbReference>
<protein>
    <recommendedName>
        <fullName evidence="9">RNA-metabolising metallo-beta-lactamase</fullName>
    </recommendedName>
</protein>
<sequence>MSDSTSVNEKGQAIPEESVKQELEKIFDQYRDYRIIIGTISSNIGRIAQILEISEKMGRFVAVEGYSMKSNVLITKELGYLKLDAKTLISSKKAATLSPSKVTIMCTGAQGEDRAALMRIAQKEHKFLELTNKDVVLFSSSVIPGNERTVQTVHDLLARQAGKVINYRMMGIHSGGHARAEDAKMLISLVKPKYLIPIHGNYFMLKAHTEIGQELGMKPEHTFALDNGNIFNLSKKDVWISKKKVPTNYIMVDGLGVGDVGEIVLRDRQKMAEEGMFTIIILIDSQTGKVKEPIDIISRGFIYMNDRRDLVNEARDKIKEIVMHTASQEPFNASYVRDELREELGEFLYKKTHRRPLILPVVMKI</sequence>
<evidence type="ECO:0000256" key="2">
    <source>
        <dbReference type="ARBA" id="ARBA00022801"/>
    </source>
</evidence>
<dbReference type="Gene3D" id="3.60.15.10">
    <property type="entry name" value="Ribonuclease Z/Hydroxyacylglutathione hydrolase-like"/>
    <property type="match status" value="1"/>
</dbReference>
<feature type="domain" description="Zn-dependent metallo-hydrolase RNA specificity" evidence="4">
    <location>
        <begin position="176"/>
        <end position="216"/>
    </location>
</feature>
<dbReference type="SUPFAM" id="SSF56281">
    <property type="entry name" value="Metallo-hydrolase/oxidoreductase"/>
    <property type="match status" value="1"/>
</dbReference>
<dbReference type="Proteomes" id="UP000034349">
    <property type="component" value="Unassembled WGS sequence"/>
</dbReference>
<dbReference type="PATRIC" id="fig|1618475.3.peg.470"/>
<feature type="domain" description="Ribonuclease J C-terminal" evidence="5">
    <location>
        <begin position="264"/>
        <end position="365"/>
    </location>
</feature>
<dbReference type="EMBL" id="LBOK01000043">
    <property type="protein sequence ID" value="KKP33428.1"/>
    <property type="molecule type" value="Genomic_DNA"/>
</dbReference>
<accession>A0A0F9YPV5</accession>
<dbReference type="Pfam" id="PF07521">
    <property type="entry name" value="RMMBL"/>
    <property type="match status" value="1"/>
</dbReference>
<dbReference type="Gene3D" id="3.10.20.580">
    <property type="match status" value="1"/>
</dbReference>
<dbReference type="InterPro" id="IPR042173">
    <property type="entry name" value="RNase_J_2"/>
</dbReference>
<name>A0A0F9YPV5_9BACT</name>
<dbReference type="Pfam" id="PF17770">
    <property type="entry name" value="RNase_J_C"/>
    <property type="match status" value="1"/>
</dbReference>
<keyword evidence="1" id="KW-0479">Metal-binding</keyword>
<evidence type="ECO:0000313" key="7">
    <source>
        <dbReference type="EMBL" id="KKP33428.1"/>
    </source>
</evidence>
<evidence type="ECO:0000259" key="4">
    <source>
        <dbReference type="Pfam" id="PF07521"/>
    </source>
</evidence>